<dbReference type="AlphaFoldDB" id="A0A4Z2GPF2"/>
<dbReference type="EMBL" id="SRLO01000459">
    <property type="protein sequence ID" value="TNN55336.1"/>
    <property type="molecule type" value="Genomic_DNA"/>
</dbReference>
<feature type="compositionally biased region" description="Polar residues" evidence="1">
    <location>
        <begin position="12"/>
        <end position="23"/>
    </location>
</feature>
<keyword evidence="2" id="KW-1133">Transmembrane helix</keyword>
<dbReference type="Proteomes" id="UP000314294">
    <property type="component" value="Unassembled WGS sequence"/>
</dbReference>
<keyword evidence="2" id="KW-0812">Transmembrane</keyword>
<sequence length="80" mass="8968">MCSLGDREDFSTNRSPFNPSVGTPTKEKGITTIWLGVAYPLLVFQLSSFVSGQLTLLRMLNTLQRRLHDKPSATSYGRYT</sequence>
<evidence type="ECO:0000313" key="3">
    <source>
        <dbReference type="EMBL" id="TNN55336.1"/>
    </source>
</evidence>
<keyword evidence="4" id="KW-1185">Reference proteome</keyword>
<evidence type="ECO:0000313" key="4">
    <source>
        <dbReference type="Proteomes" id="UP000314294"/>
    </source>
</evidence>
<accession>A0A4Z2GPF2</accession>
<comment type="caution">
    <text evidence="3">The sequence shown here is derived from an EMBL/GenBank/DDBJ whole genome shotgun (WGS) entry which is preliminary data.</text>
</comment>
<feature type="compositionally biased region" description="Basic and acidic residues" evidence="1">
    <location>
        <begin position="1"/>
        <end position="11"/>
    </location>
</feature>
<proteinExistence type="predicted"/>
<evidence type="ECO:0000256" key="2">
    <source>
        <dbReference type="SAM" id="Phobius"/>
    </source>
</evidence>
<organism evidence="3 4">
    <name type="scientific">Liparis tanakae</name>
    <name type="common">Tanaka's snailfish</name>
    <dbReference type="NCBI Taxonomy" id="230148"/>
    <lineage>
        <taxon>Eukaryota</taxon>
        <taxon>Metazoa</taxon>
        <taxon>Chordata</taxon>
        <taxon>Craniata</taxon>
        <taxon>Vertebrata</taxon>
        <taxon>Euteleostomi</taxon>
        <taxon>Actinopterygii</taxon>
        <taxon>Neopterygii</taxon>
        <taxon>Teleostei</taxon>
        <taxon>Neoteleostei</taxon>
        <taxon>Acanthomorphata</taxon>
        <taxon>Eupercaria</taxon>
        <taxon>Perciformes</taxon>
        <taxon>Cottioidei</taxon>
        <taxon>Cottales</taxon>
        <taxon>Liparidae</taxon>
        <taxon>Liparis</taxon>
    </lineage>
</organism>
<name>A0A4Z2GPF2_9TELE</name>
<feature type="region of interest" description="Disordered" evidence="1">
    <location>
        <begin position="1"/>
        <end position="25"/>
    </location>
</feature>
<feature type="transmembrane region" description="Helical" evidence="2">
    <location>
        <begin position="33"/>
        <end position="57"/>
    </location>
</feature>
<gene>
    <name evidence="3" type="ORF">EYF80_034468</name>
</gene>
<protein>
    <submittedName>
        <fullName evidence="3">Uncharacterized protein</fullName>
    </submittedName>
</protein>
<keyword evidence="2" id="KW-0472">Membrane</keyword>
<evidence type="ECO:0000256" key="1">
    <source>
        <dbReference type="SAM" id="MobiDB-lite"/>
    </source>
</evidence>
<reference evidence="3 4" key="1">
    <citation type="submission" date="2019-03" db="EMBL/GenBank/DDBJ databases">
        <title>First draft genome of Liparis tanakae, snailfish: a comprehensive survey of snailfish specific genes.</title>
        <authorList>
            <person name="Kim W."/>
            <person name="Song I."/>
            <person name="Jeong J.-H."/>
            <person name="Kim D."/>
            <person name="Kim S."/>
            <person name="Ryu S."/>
            <person name="Song J.Y."/>
            <person name="Lee S.K."/>
        </authorList>
    </citation>
    <scope>NUCLEOTIDE SEQUENCE [LARGE SCALE GENOMIC DNA]</scope>
    <source>
        <tissue evidence="3">Muscle</tissue>
    </source>
</reference>